<gene>
    <name evidence="12" type="primary">rpoC1</name>
</gene>
<protein>
    <recommendedName>
        <fullName evidence="3">DNA-directed RNA polymerase</fullName>
        <ecNumber evidence="3">2.7.7.6</ecNumber>
    </recommendedName>
</protein>
<proteinExistence type="inferred from homology"/>
<evidence type="ECO:0000256" key="3">
    <source>
        <dbReference type="ARBA" id="ARBA00012418"/>
    </source>
</evidence>
<keyword evidence="4" id="KW-0240">DNA-directed RNA polymerase</keyword>
<keyword evidence="7" id="KW-0548">Nucleotidyltransferase</keyword>
<dbReference type="GeneID" id="7498367"/>
<dbReference type="InterPro" id="IPR042102">
    <property type="entry name" value="RNA_pol_Rpb1_3_sf"/>
</dbReference>
<accession>C0JWS4</accession>
<dbReference type="EMBL" id="FJ493498">
    <property type="protein sequence ID" value="ACK36833.1"/>
    <property type="molecule type" value="Genomic_DNA"/>
</dbReference>
<feature type="region of interest" description="Disordered" evidence="10">
    <location>
        <begin position="408"/>
        <end position="431"/>
    </location>
</feature>
<evidence type="ECO:0000256" key="9">
    <source>
        <dbReference type="ARBA" id="ARBA00048552"/>
    </source>
</evidence>
<feature type="domain" description="RNA polymerase N-terminal" evidence="11">
    <location>
        <begin position="891"/>
        <end position="1235"/>
    </location>
</feature>
<dbReference type="Gene3D" id="1.10.40.90">
    <property type="match status" value="1"/>
</dbReference>
<dbReference type="InterPro" id="IPR044893">
    <property type="entry name" value="RNA_pol_Rpb1_clamp_domain"/>
</dbReference>
<evidence type="ECO:0000256" key="8">
    <source>
        <dbReference type="ARBA" id="ARBA00023163"/>
    </source>
</evidence>
<dbReference type="Gene3D" id="1.10.274.100">
    <property type="entry name" value="RNA polymerase Rpb1, domain 3"/>
    <property type="match status" value="1"/>
</dbReference>
<evidence type="ECO:0000256" key="2">
    <source>
        <dbReference type="ARBA" id="ARBA00007207"/>
    </source>
</evidence>
<feature type="compositionally biased region" description="Polar residues" evidence="10">
    <location>
        <begin position="408"/>
        <end position="425"/>
    </location>
</feature>
<organism evidence="12">
    <name type="scientific">Pycnococcus provasolii</name>
    <dbReference type="NCBI Taxonomy" id="41880"/>
    <lineage>
        <taxon>Eukaryota</taxon>
        <taxon>Viridiplantae</taxon>
        <taxon>Chlorophyta</taxon>
        <taxon>Pseudoscourfieldiophyceae</taxon>
        <taxon>Pseudoscourfieldiales</taxon>
        <taxon>Pycnococcaceae</taxon>
        <taxon>Pycnococcus</taxon>
    </lineage>
</organism>
<dbReference type="InterPro" id="IPR000722">
    <property type="entry name" value="RNA_pol_asu"/>
</dbReference>
<evidence type="ECO:0000259" key="11">
    <source>
        <dbReference type="SMART" id="SM00663"/>
    </source>
</evidence>
<dbReference type="PANTHER" id="PTHR19376:SF54">
    <property type="entry name" value="DNA-DIRECTED RNA POLYMERASE SUBUNIT BETA"/>
    <property type="match status" value="1"/>
</dbReference>
<evidence type="ECO:0000256" key="5">
    <source>
        <dbReference type="ARBA" id="ARBA00022640"/>
    </source>
</evidence>
<evidence type="ECO:0000256" key="7">
    <source>
        <dbReference type="ARBA" id="ARBA00022695"/>
    </source>
</evidence>
<dbReference type="Gene3D" id="2.40.40.20">
    <property type="match status" value="1"/>
</dbReference>
<dbReference type="GO" id="GO:0003677">
    <property type="term" value="F:DNA binding"/>
    <property type="evidence" value="ECO:0007669"/>
    <property type="project" value="InterPro"/>
</dbReference>
<feature type="region of interest" description="Disordered" evidence="10">
    <location>
        <begin position="89"/>
        <end position="111"/>
    </location>
</feature>
<feature type="compositionally biased region" description="Polar residues" evidence="10">
    <location>
        <begin position="1029"/>
        <end position="1040"/>
    </location>
</feature>
<dbReference type="SMART" id="SM00663">
    <property type="entry name" value="RPOLA_N"/>
    <property type="match status" value="1"/>
</dbReference>
<dbReference type="PANTHER" id="PTHR19376">
    <property type="entry name" value="DNA-DIRECTED RNA POLYMERASE"/>
    <property type="match status" value="1"/>
</dbReference>
<evidence type="ECO:0000256" key="10">
    <source>
        <dbReference type="SAM" id="MobiDB-lite"/>
    </source>
</evidence>
<comment type="function">
    <text evidence="1">DNA-dependent RNA polymerase catalyzes the transcription of DNA into RNA using the four ribonucleoside triphosphates as substrates.</text>
</comment>
<dbReference type="EC" id="2.7.7.6" evidence="3"/>
<name>C0JWS4_9CHLO</name>
<comment type="similarity">
    <text evidence="2">Belongs to the RNA polymerase beta' chain family. RpoC1 subfamily.</text>
</comment>
<evidence type="ECO:0000256" key="4">
    <source>
        <dbReference type="ARBA" id="ARBA00022478"/>
    </source>
</evidence>
<keyword evidence="5 12" id="KW-0934">Plastid</keyword>
<dbReference type="Gene3D" id="4.10.860.120">
    <property type="entry name" value="RNA polymerase II, clamp domain"/>
    <property type="match status" value="1"/>
</dbReference>
<evidence type="ECO:0000313" key="12">
    <source>
        <dbReference type="EMBL" id="ACK36833.1"/>
    </source>
</evidence>
<dbReference type="GO" id="GO:0006351">
    <property type="term" value="P:DNA-templated transcription"/>
    <property type="evidence" value="ECO:0007669"/>
    <property type="project" value="InterPro"/>
</dbReference>
<feature type="region of interest" description="Disordered" evidence="10">
    <location>
        <begin position="1021"/>
        <end position="1040"/>
    </location>
</feature>
<dbReference type="GO" id="GO:0003899">
    <property type="term" value="F:DNA-directed RNA polymerase activity"/>
    <property type="evidence" value="ECO:0007669"/>
    <property type="project" value="UniProtKB-EC"/>
</dbReference>
<keyword evidence="12" id="KW-0150">Chloroplast</keyword>
<sequence length="1341" mass="153479">MPFKANKYESPFPNLPYESYIKVMYKNTAYYKIHGLPKGCDNEPKETVLLQTRLATSKDIRNWCVRGRFTEEAWDFGINPEELFPKVETKKKSRKKSKRAKIQLTKPPTPRQTNYTFSTKGSGITAETLKYKTYQPEPKGLFCEYYFGPVEGGRCPKCGWTGPITQSPQMSCPNASCGYPSLETRITRRSQMGYIRLAIPCIHPWYAFTWASPLSTFLGIEPNLLQLIFDFEAYLVHLRKFCDYCMVPPDLLLAPRFSTRQLTSKKWITQVTQKKKLRDPISWRELLWEPSQWKFIYQFWVGVKTQRNLYTRKSKKKDVEWSSDLLKTELSLFWSEYEEPSTYTFVKLFSESELTPNLTEPVSVAQSHISTTTFGSGGNAISSILNGLPKDTKYFYPALFEQWISEPKSNSSRFDPNQKSRTTLLSKGRGKPTTSVLFKNEMQTQTLAQLPFSNISTSKLSLPNTNQLYSKQWKNWFTIATKLQKIHTQTLLYQGDLSIHFHTSYQHHYRALWRSLLQWNIIQEQTLLTNANVSLSVIRSNGDQSRQTRMFNANRYRTNIEALYKTLIPVQIGKLTVRTISQRSRLTRSGQKSVVQRSYKNINQWGRIPFGRMLVWHLWFHYTDQLHPFSALSTDYPAHEDEVRDDGNNTLTKKSYRYDEIIEVVHSNTLKWKKGENNYRGDDTGPNLLQTDVLTQTGYFESDEIAQPQLESPLRQKVVLDSSKTQHKLPLRLLQRPVKHSRPKLGNWVTFKSTQNYPPRILHSVDNQTNRKPFSLYQLRKGYRFSDKVEKLFTTSRRWPSDMPTKSDDKLTWTPLEWEITKQTHQRLSSYALSSRPTFEDLMLQKWVKDAEKPTPIFQATYRLLVMKATRSWMRRYRLLEHLQRGLVDPDALILKRLPLLPPTLRPILRLRVGQGRLATSDINFLYRTVILRNNSIQEHVARKFDFDYPELMSPLGLMEQSVTFMGNPMGMSALGKDSWMLGKGASRPTGAVLGNYMMAHFRRALLGVIENSKLGKKAFRPGNWRQAHPTTEKLSSTSAQKSQLVSLADTLKGKYGLLRRHMLGKRADYSGRTVIVAGPELALEECGLPYDMALGLFRPFLIHTILRDRKAGSIGGAKRLLQSCQTATYRLLESLIEHHPILLNRAPTLHRMGIQAFTPVLVPGFAVHLHPLVCPPFNADFDGDTMAIHLPMSHVARAEAHVLLSGSLFPVSPSSGDGSLLPSQDIVLGCFALTQLQGDDPLEKLGVGQVYSQPQTLIQGLEMGMIATSTSGWITWTAPPQGEVKHGAPKELRVQPGGIYQTIYPFYSCILKQNGQLLTSLTKTTPGYALIQRALTSGLL</sequence>
<keyword evidence="8" id="KW-0804">Transcription</keyword>
<keyword evidence="6" id="KW-0808">Transferase</keyword>
<dbReference type="Pfam" id="PF00623">
    <property type="entry name" value="RNA_pol_Rpb1_2"/>
    <property type="match status" value="2"/>
</dbReference>
<feature type="compositionally biased region" description="Basic residues" evidence="10">
    <location>
        <begin position="91"/>
        <end position="101"/>
    </location>
</feature>
<dbReference type="SUPFAM" id="SSF64484">
    <property type="entry name" value="beta and beta-prime subunits of DNA dependent RNA-polymerase"/>
    <property type="match status" value="1"/>
</dbReference>
<dbReference type="GO" id="GO:0000428">
    <property type="term" value="C:DNA-directed RNA polymerase complex"/>
    <property type="evidence" value="ECO:0007669"/>
    <property type="project" value="UniProtKB-KW"/>
</dbReference>
<reference evidence="12" key="1">
    <citation type="journal article" date="2009" name="Mol. Biol. Evol.">
        <title>The chloroplast genomes of the green algae Pyramimonas, Monomastix, and Pycnococcus shed new light on the evolutionary history of prasinophytes and the origin of the secondary chloroplasts of euglenids.</title>
        <authorList>
            <person name="Turmel M."/>
            <person name="Gagnon M.C."/>
            <person name="O'Kelly C.J."/>
            <person name="Otis C."/>
            <person name="Lemieux C."/>
        </authorList>
    </citation>
    <scope>NUCLEOTIDE SEQUENCE</scope>
    <source>
        <strain evidence="12">CCMP 1203</strain>
    </source>
</reference>
<evidence type="ECO:0000256" key="1">
    <source>
        <dbReference type="ARBA" id="ARBA00004026"/>
    </source>
</evidence>
<dbReference type="RefSeq" id="YP_002600810.1">
    <property type="nucleotide sequence ID" value="NC_012097.1"/>
</dbReference>
<comment type="catalytic activity">
    <reaction evidence="9">
        <text>RNA(n) + a ribonucleoside 5'-triphosphate = RNA(n+1) + diphosphate</text>
        <dbReference type="Rhea" id="RHEA:21248"/>
        <dbReference type="Rhea" id="RHEA-COMP:14527"/>
        <dbReference type="Rhea" id="RHEA-COMP:17342"/>
        <dbReference type="ChEBI" id="CHEBI:33019"/>
        <dbReference type="ChEBI" id="CHEBI:61557"/>
        <dbReference type="ChEBI" id="CHEBI:140395"/>
        <dbReference type="EC" id="2.7.7.6"/>
    </reaction>
</comment>
<dbReference type="InterPro" id="IPR006592">
    <property type="entry name" value="RNA_pol_N"/>
</dbReference>
<dbReference type="InterPro" id="IPR045867">
    <property type="entry name" value="DNA-dir_RpoC_beta_prime"/>
</dbReference>
<geneLocation type="chloroplast" evidence="12"/>
<evidence type="ECO:0000256" key="6">
    <source>
        <dbReference type="ARBA" id="ARBA00022679"/>
    </source>
</evidence>